<evidence type="ECO:0000256" key="4">
    <source>
        <dbReference type="SAM" id="MobiDB-lite"/>
    </source>
</evidence>
<feature type="region of interest" description="Disordered" evidence="4">
    <location>
        <begin position="260"/>
        <end position="315"/>
    </location>
</feature>
<proteinExistence type="predicted"/>
<feature type="compositionally biased region" description="Basic residues" evidence="4">
    <location>
        <begin position="391"/>
        <end position="410"/>
    </location>
</feature>
<feature type="compositionally biased region" description="Acidic residues" evidence="4">
    <location>
        <begin position="284"/>
        <end position="294"/>
    </location>
</feature>
<dbReference type="SMART" id="SM00360">
    <property type="entry name" value="RRM"/>
    <property type="match status" value="2"/>
</dbReference>
<dbReference type="CDD" id="cd00590">
    <property type="entry name" value="RRM_SF"/>
    <property type="match status" value="2"/>
</dbReference>
<feature type="region of interest" description="Disordered" evidence="4">
    <location>
        <begin position="327"/>
        <end position="410"/>
    </location>
</feature>
<dbReference type="Pfam" id="PF00076">
    <property type="entry name" value="RRM_1"/>
    <property type="match status" value="1"/>
</dbReference>
<evidence type="ECO:0000256" key="2">
    <source>
        <dbReference type="ARBA" id="ARBA00022884"/>
    </source>
</evidence>
<name>A0AAV2TG16_CALDB</name>
<feature type="region of interest" description="Disordered" evidence="4">
    <location>
        <begin position="1"/>
        <end position="68"/>
    </location>
</feature>
<evidence type="ECO:0000256" key="1">
    <source>
        <dbReference type="ARBA" id="ARBA00022737"/>
    </source>
</evidence>
<gene>
    <name evidence="6" type="ORF">CDAUBV1_LOCUS10135</name>
</gene>
<dbReference type="InterPro" id="IPR035979">
    <property type="entry name" value="RBD_domain_sf"/>
</dbReference>
<organism evidence="6 7">
    <name type="scientific">Calicophoron daubneyi</name>
    <name type="common">Rumen fluke</name>
    <name type="synonym">Paramphistomum daubneyi</name>
    <dbReference type="NCBI Taxonomy" id="300641"/>
    <lineage>
        <taxon>Eukaryota</taxon>
        <taxon>Metazoa</taxon>
        <taxon>Spiralia</taxon>
        <taxon>Lophotrochozoa</taxon>
        <taxon>Platyhelminthes</taxon>
        <taxon>Trematoda</taxon>
        <taxon>Digenea</taxon>
        <taxon>Plagiorchiida</taxon>
        <taxon>Pronocephalata</taxon>
        <taxon>Paramphistomoidea</taxon>
        <taxon>Paramphistomidae</taxon>
        <taxon>Calicophoron</taxon>
    </lineage>
</organism>
<keyword evidence="2 3" id="KW-0694">RNA-binding</keyword>
<accession>A0AAV2TG16</accession>
<evidence type="ECO:0000259" key="5">
    <source>
        <dbReference type="PROSITE" id="PS50102"/>
    </source>
</evidence>
<dbReference type="GO" id="GO:0003723">
    <property type="term" value="F:RNA binding"/>
    <property type="evidence" value="ECO:0007669"/>
    <property type="project" value="UniProtKB-UniRule"/>
</dbReference>
<evidence type="ECO:0000313" key="7">
    <source>
        <dbReference type="Proteomes" id="UP001497525"/>
    </source>
</evidence>
<dbReference type="InterPro" id="IPR012677">
    <property type="entry name" value="Nucleotide-bd_a/b_plait_sf"/>
</dbReference>
<dbReference type="SUPFAM" id="SSF54928">
    <property type="entry name" value="RNA-binding domain, RBD"/>
    <property type="match status" value="1"/>
</dbReference>
<protein>
    <recommendedName>
        <fullName evidence="5">RRM domain-containing protein</fullName>
    </recommendedName>
</protein>
<feature type="compositionally biased region" description="Basic and acidic residues" evidence="4">
    <location>
        <begin position="37"/>
        <end position="49"/>
    </location>
</feature>
<feature type="compositionally biased region" description="Basic residues" evidence="4">
    <location>
        <begin position="21"/>
        <end position="36"/>
    </location>
</feature>
<feature type="domain" description="RRM" evidence="5">
    <location>
        <begin position="181"/>
        <end position="255"/>
    </location>
</feature>
<reference evidence="6" key="1">
    <citation type="submission" date="2024-06" db="EMBL/GenBank/DDBJ databases">
        <authorList>
            <person name="Liu X."/>
            <person name="Lenzi L."/>
            <person name="Haldenby T S."/>
            <person name="Uol C."/>
        </authorList>
    </citation>
    <scope>NUCLEOTIDE SEQUENCE</scope>
</reference>
<comment type="caution">
    <text evidence="6">The sequence shown here is derived from an EMBL/GenBank/DDBJ whole genome shotgun (WGS) entry which is preliminary data.</text>
</comment>
<dbReference type="AlphaFoldDB" id="A0AAV2TG16"/>
<feature type="compositionally biased region" description="Basic residues" evidence="4">
    <location>
        <begin position="359"/>
        <end position="369"/>
    </location>
</feature>
<dbReference type="PANTHER" id="PTHR24012">
    <property type="entry name" value="RNA BINDING PROTEIN"/>
    <property type="match status" value="1"/>
</dbReference>
<dbReference type="Proteomes" id="UP001497525">
    <property type="component" value="Unassembled WGS sequence"/>
</dbReference>
<sequence>MTVTESANPESVEEPIQLTKSQRKRLKIKQAKLAKRQLKDAKRKQKEEPPVSSKIVLPKIKSPESSLDTEEKRLAAAQNRLAETTQHVLQISPVPRPCPPGLLKDLCPMAINIRFPTKSGAGYAFLQFRNEQELLKAEDQLTGRFLMGKLLKISSCLSGSKRDGTQWRSPQQRTVDDFDWNSLFVSHLPRAATRFDLAQVFRKASSIKLSTYDDGSCKGTCILTYRSNADALQAFETRHGTFLRNSPIYVNFALKQKGKPKVPDVEVVEQPKASARKRPIPEDSLQEEEEEADASSEVTKAKVPRLDDSSSSTMGFSESVASKEFVIDRSGKKPMKTLKPKISAHIGTNRTLSVPHPKLLNKHQLQKKGGKGDKNTPTPLDILLKPPTSKSKQKNRSKKSLKKNKVGKRH</sequence>
<dbReference type="InterPro" id="IPR000504">
    <property type="entry name" value="RRM_dom"/>
</dbReference>
<evidence type="ECO:0000256" key="3">
    <source>
        <dbReference type="PROSITE-ProRule" id="PRU00176"/>
    </source>
</evidence>
<evidence type="ECO:0000313" key="6">
    <source>
        <dbReference type="EMBL" id="CAL5136044.1"/>
    </source>
</evidence>
<dbReference type="EMBL" id="CAXLJL010000279">
    <property type="protein sequence ID" value="CAL5136044.1"/>
    <property type="molecule type" value="Genomic_DNA"/>
</dbReference>
<keyword evidence="1" id="KW-0677">Repeat</keyword>
<dbReference type="Gene3D" id="3.30.70.330">
    <property type="match status" value="1"/>
</dbReference>
<dbReference type="PROSITE" id="PS50102">
    <property type="entry name" value="RRM"/>
    <property type="match status" value="1"/>
</dbReference>